<accession>A0A3S0KW04</accession>
<comment type="caution">
    <text evidence="2">The sequence shown here is derived from an EMBL/GenBank/DDBJ whole genome shotgun (WGS) entry which is preliminary data.</text>
</comment>
<keyword evidence="2" id="KW-0645">Protease</keyword>
<dbReference type="GO" id="GO:0004180">
    <property type="term" value="F:carboxypeptidase activity"/>
    <property type="evidence" value="ECO:0007669"/>
    <property type="project" value="UniProtKB-KW"/>
</dbReference>
<dbReference type="EMBL" id="RXNU01000005">
    <property type="protein sequence ID" value="RTR38917.1"/>
    <property type="molecule type" value="Genomic_DNA"/>
</dbReference>
<dbReference type="GO" id="GO:0006508">
    <property type="term" value="P:proteolysis"/>
    <property type="evidence" value="ECO:0007669"/>
    <property type="project" value="InterPro"/>
</dbReference>
<reference evidence="2 3" key="1">
    <citation type="submission" date="2018-12" db="EMBL/GenBank/DDBJ databases">
        <authorList>
            <person name="Yu L."/>
        </authorList>
    </citation>
    <scope>NUCLEOTIDE SEQUENCE [LARGE SCALE GENOMIC DNA]</scope>
    <source>
        <strain evidence="2 3">HAW-EB2</strain>
    </source>
</reference>
<evidence type="ECO:0000313" key="3">
    <source>
        <dbReference type="Proteomes" id="UP000267448"/>
    </source>
</evidence>
<proteinExistence type="predicted"/>
<dbReference type="RefSeq" id="WP_126520525.1">
    <property type="nucleotide sequence ID" value="NZ_RXNU01000005.1"/>
</dbReference>
<dbReference type="InterPro" id="IPR003709">
    <property type="entry name" value="VanY-like_core_dom"/>
</dbReference>
<keyword evidence="2" id="KW-0121">Carboxypeptidase</keyword>
<protein>
    <submittedName>
        <fullName evidence="2">D-alanyl-D-alanine carboxypeptidase family protein</fullName>
    </submittedName>
</protein>
<evidence type="ECO:0000259" key="1">
    <source>
        <dbReference type="Pfam" id="PF02557"/>
    </source>
</evidence>
<dbReference type="InterPro" id="IPR009045">
    <property type="entry name" value="Zn_M74/Hedgehog-like"/>
</dbReference>
<dbReference type="OrthoDB" id="9792074at2"/>
<dbReference type="AlphaFoldDB" id="A0A3S0KW04"/>
<sequence>MLTPTTSPYGLVHANFVDYQGHLLERETAKALEQMALAASLDGIKIKVCSGYRDFSKQLKIWNDKALGKRTVLDKDSQPVELTQKSDKEIVELIMLWSALPGTSRHHWGTDIDVYDENGIERSQLQLVSSEYLSSGPCGDLHRWLVKHAGDFGFYFPFQEGLSGVNAEPWHLSYYPVSSDILRAFDVNALEQILNEAELELKTEIMTRIQSLVDEYVFKVAPPPNLG</sequence>
<dbReference type="PANTHER" id="PTHR34385">
    <property type="entry name" value="D-ALANYL-D-ALANINE CARBOXYPEPTIDASE"/>
    <property type="match status" value="1"/>
</dbReference>
<dbReference type="SUPFAM" id="SSF55166">
    <property type="entry name" value="Hedgehog/DD-peptidase"/>
    <property type="match status" value="1"/>
</dbReference>
<keyword evidence="2" id="KW-0378">Hydrolase</keyword>
<dbReference type="CDD" id="cd14847">
    <property type="entry name" value="DD-carboxypeptidase_like"/>
    <property type="match status" value="1"/>
</dbReference>
<feature type="domain" description="D-alanyl-D-alanine carboxypeptidase-like core" evidence="1">
    <location>
        <begin position="22"/>
        <end position="176"/>
    </location>
</feature>
<dbReference type="Pfam" id="PF02557">
    <property type="entry name" value="VanY"/>
    <property type="match status" value="1"/>
</dbReference>
<dbReference type="Proteomes" id="UP000267448">
    <property type="component" value="Unassembled WGS sequence"/>
</dbReference>
<name>A0A3S0KW04_9GAMM</name>
<dbReference type="InterPro" id="IPR052179">
    <property type="entry name" value="DD-CPase-like"/>
</dbReference>
<gene>
    <name evidence="2" type="ORF">EKG38_12240</name>
</gene>
<evidence type="ECO:0000313" key="2">
    <source>
        <dbReference type="EMBL" id="RTR38917.1"/>
    </source>
</evidence>
<keyword evidence="3" id="KW-1185">Reference proteome</keyword>
<dbReference type="PANTHER" id="PTHR34385:SF1">
    <property type="entry name" value="PEPTIDOGLYCAN L-ALANYL-D-GLUTAMATE ENDOPEPTIDASE CWLK"/>
    <property type="match status" value="1"/>
</dbReference>
<dbReference type="Gene3D" id="3.30.1380.10">
    <property type="match status" value="1"/>
</dbReference>
<organism evidence="2 3">
    <name type="scientific">Shewanella canadensis</name>
    <dbReference type="NCBI Taxonomy" id="271096"/>
    <lineage>
        <taxon>Bacteria</taxon>
        <taxon>Pseudomonadati</taxon>
        <taxon>Pseudomonadota</taxon>
        <taxon>Gammaproteobacteria</taxon>
        <taxon>Alteromonadales</taxon>
        <taxon>Shewanellaceae</taxon>
        <taxon>Shewanella</taxon>
    </lineage>
</organism>